<dbReference type="GO" id="GO:0006189">
    <property type="term" value="P:'de novo' IMP biosynthetic process"/>
    <property type="evidence" value="ECO:0007669"/>
    <property type="project" value="InterPro"/>
</dbReference>
<protein>
    <submittedName>
        <fullName evidence="7">Phosphoribosylformylglycinamidine synthase</fullName>
    </submittedName>
</protein>
<dbReference type="SUPFAM" id="SSF82697">
    <property type="entry name" value="PurS-like"/>
    <property type="match status" value="2"/>
</dbReference>
<dbReference type="SUPFAM" id="SSF55326">
    <property type="entry name" value="PurM N-terminal domain-like"/>
    <property type="match status" value="1"/>
</dbReference>
<keyword evidence="3" id="KW-0658">Purine biosynthesis</keyword>
<gene>
    <name evidence="7" type="ORF">ENJ63_05000</name>
</gene>
<dbReference type="InterPro" id="IPR036604">
    <property type="entry name" value="PurS-like_sf"/>
</dbReference>
<dbReference type="Proteomes" id="UP000885797">
    <property type="component" value="Unassembled WGS sequence"/>
</dbReference>
<dbReference type="InterPro" id="IPR010074">
    <property type="entry name" value="PRibForGlyAmidine_synth_PurL"/>
</dbReference>
<dbReference type="AlphaFoldDB" id="A0A7V2SWG5"/>
<feature type="non-terminal residue" evidence="7">
    <location>
        <position position="500"/>
    </location>
</feature>
<keyword evidence="1" id="KW-0436">Ligase</keyword>
<feature type="domain" description="Phosphoribosylformylglycinamidine synthase linker" evidence="6">
    <location>
        <begin position="200"/>
        <end position="260"/>
    </location>
</feature>
<comment type="caution">
    <text evidence="7">The sequence shown here is derived from an EMBL/GenBank/DDBJ whole genome shotgun (WGS) entry which is preliminary data.</text>
</comment>
<dbReference type="Gene3D" id="3.90.650.10">
    <property type="entry name" value="PurM-like C-terminal domain"/>
    <property type="match status" value="1"/>
</dbReference>
<dbReference type="InterPro" id="IPR041609">
    <property type="entry name" value="PurL_linker"/>
</dbReference>
<dbReference type="PANTHER" id="PTHR43555">
    <property type="entry name" value="PHOSPHORIBOSYLFORMYLGLYCINAMIDINE SYNTHASE SUBUNIT PURL"/>
    <property type="match status" value="1"/>
</dbReference>
<evidence type="ECO:0000313" key="7">
    <source>
        <dbReference type="EMBL" id="HFC47223.1"/>
    </source>
</evidence>
<keyword evidence="4" id="KW-0067">ATP-binding</keyword>
<accession>A0A7V2SWG5</accession>
<evidence type="ECO:0000256" key="1">
    <source>
        <dbReference type="ARBA" id="ARBA00022598"/>
    </source>
</evidence>
<name>A0A7V2SWG5_9BACT</name>
<dbReference type="InterPro" id="IPR036676">
    <property type="entry name" value="PurM-like_C_sf"/>
</dbReference>
<reference evidence="7" key="1">
    <citation type="journal article" date="2020" name="mSystems">
        <title>Genome- and Community-Level Interaction Insights into Carbon Utilization and Element Cycling Functions of Hydrothermarchaeota in Hydrothermal Sediment.</title>
        <authorList>
            <person name="Zhou Z."/>
            <person name="Liu Y."/>
            <person name="Xu W."/>
            <person name="Pan J."/>
            <person name="Luo Z.H."/>
            <person name="Li M."/>
        </authorList>
    </citation>
    <scope>NUCLEOTIDE SEQUENCE [LARGE SCALE GENOMIC DNA]</scope>
    <source>
        <strain evidence="7">HyVt-503</strain>
    </source>
</reference>
<feature type="domain" description="PurM-like N-terminal" evidence="5">
    <location>
        <begin position="309"/>
        <end position="432"/>
    </location>
</feature>
<evidence type="ECO:0000256" key="2">
    <source>
        <dbReference type="ARBA" id="ARBA00022741"/>
    </source>
</evidence>
<sequence>MAIRLEVALREDLRDALGEKVLKRTREDLGIEGVRGCRTLKVYLIDIDLNGAPLVELIESAFSDPVTAIYSVDRPLGLQLDFEWDWMIEVGFRPGVTDNEGRVAKEAVQSFLKRRLVEGEAVYTAKSYLFSGDITREEAERISSGLLCNDLIERSIVVERGELEGSFGKDGPFYFIPKVTDESEVVVEEFDLSAMTDEELKALSSSRVLALNLNEMHEIRAYFNRPEVLEARKKVGLSSKVTDVELEVLAQTWSEHCKHKIFNAKITYTDEKGEVREINSLFNTYIKGATDKIRREKGEKDFCLSVFKDNAGVISINDKYGVAFKVETHNSPSALDPYGGALTGIVGVNRDPFGTGLGAKLVFNTDVFCFGPPDYKKELPKGLLHPKRIFEGVREGVEHGGNQSGIPTVNGSILFDERYVGKPLVFCGTGGVIPKEICNRKGYEKKARPGDAIVMCGGRIGKDGIHGATFSSEELHEGSPATAVQIGDPITQKKMTDFLL</sequence>
<dbReference type="GO" id="GO:0004642">
    <property type="term" value="F:phosphoribosylformylglycinamidine synthase activity"/>
    <property type="evidence" value="ECO:0007669"/>
    <property type="project" value="InterPro"/>
</dbReference>
<dbReference type="EMBL" id="DRND01000397">
    <property type="protein sequence ID" value="HFC47223.1"/>
    <property type="molecule type" value="Genomic_DNA"/>
</dbReference>
<dbReference type="Gene3D" id="3.30.1280.10">
    <property type="entry name" value="Phosphoribosylformylglycinamidine synthase subunit PurS"/>
    <property type="match status" value="2"/>
</dbReference>
<evidence type="ECO:0000259" key="6">
    <source>
        <dbReference type="Pfam" id="PF18072"/>
    </source>
</evidence>
<evidence type="ECO:0000259" key="5">
    <source>
        <dbReference type="Pfam" id="PF00586"/>
    </source>
</evidence>
<dbReference type="Pfam" id="PF00586">
    <property type="entry name" value="AIRS"/>
    <property type="match status" value="1"/>
</dbReference>
<proteinExistence type="predicted"/>
<dbReference type="SUPFAM" id="SSF56042">
    <property type="entry name" value="PurM C-terminal domain-like"/>
    <property type="match status" value="1"/>
</dbReference>
<evidence type="ECO:0000256" key="3">
    <source>
        <dbReference type="ARBA" id="ARBA00022755"/>
    </source>
</evidence>
<dbReference type="Gene3D" id="3.30.1330.10">
    <property type="entry name" value="PurM-like, N-terminal domain"/>
    <property type="match status" value="1"/>
</dbReference>
<dbReference type="InterPro" id="IPR016188">
    <property type="entry name" value="PurM-like_N"/>
</dbReference>
<organism evidence="7">
    <name type="scientific">Dissulfuribacter thermophilus</name>
    <dbReference type="NCBI Taxonomy" id="1156395"/>
    <lineage>
        <taxon>Bacteria</taxon>
        <taxon>Pseudomonadati</taxon>
        <taxon>Thermodesulfobacteriota</taxon>
        <taxon>Dissulfuribacteria</taxon>
        <taxon>Dissulfuribacterales</taxon>
        <taxon>Dissulfuribacteraceae</taxon>
        <taxon>Dissulfuribacter</taxon>
    </lineage>
</organism>
<evidence type="ECO:0000256" key="4">
    <source>
        <dbReference type="ARBA" id="ARBA00022840"/>
    </source>
</evidence>
<dbReference type="PANTHER" id="PTHR43555:SF1">
    <property type="entry name" value="PHOSPHORIBOSYLFORMYLGLYCINAMIDINE SYNTHASE SUBUNIT PURL"/>
    <property type="match status" value="1"/>
</dbReference>
<keyword evidence="2" id="KW-0547">Nucleotide-binding</keyword>
<dbReference type="GO" id="GO:0005524">
    <property type="term" value="F:ATP binding"/>
    <property type="evidence" value="ECO:0007669"/>
    <property type="project" value="UniProtKB-KW"/>
</dbReference>
<dbReference type="Pfam" id="PF18072">
    <property type="entry name" value="FGAR-AT_linker"/>
    <property type="match status" value="1"/>
</dbReference>
<dbReference type="InterPro" id="IPR036921">
    <property type="entry name" value="PurM-like_N_sf"/>
</dbReference>